<gene>
    <name evidence="1" type="ORF">FPE_LOCUS10416</name>
</gene>
<dbReference type="AlphaFoldDB" id="A0AAD2DT77"/>
<evidence type="ECO:0000313" key="2">
    <source>
        <dbReference type="Proteomes" id="UP000834106"/>
    </source>
</evidence>
<keyword evidence="2" id="KW-1185">Reference proteome</keyword>
<evidence type="ECO:0000313" key="1">
    <source>
        <dbReference type="EMBL" id="CAI9762986.1"/>
    </source>
</evidence>
<proteinExistence type="predicted"/>
<reference evidence="1" key="1">
    <citation type="submission" date="2023-05" db="EMBL/GenBank/DDBJ databases">
        <authorList>
            <person name="Huff M."/>
        </authorList>
    </citation>
    <scope>NUCLEOTIDE SEQUENCE</scope>
</reference>
<dbReference type="Proteomes" id="UP000834106">
    <property type="component" value="Chromosome 6"/>
</dbReference>
<accession>A0AAD2DT77</accession>
<sequence length="172" mass="19739">MTSNHGRSGCSPNCSSLVQMSPLTSWFTSSKSANMANSDFDAKPMVMLLGQINLSCACTCYKSHDHFSLSLSLTNLRCCFYDEFMTRFQWFSDFYYHGKDQLVRFVFAVIRTIDKSWTLSMLFSVKSLKAWILCMPLRAELEPTVESPEKKRDFPKQSSFMTTKATNFVYSI</sequence>
<dbReference type="EMBL" id="OU503041">
    <property type="protein sequence ID" value="CAI9762986.1"/>
    <property type="molecule type" value="Genomic_DNA"/>
</dbReference>
<name>A0AAD2DT77_9LAMI</name>
<organism evidence="1 2">
    <name type="scientific">Fraxinus pennsylvanica</name>
    <dbReference type="NCBI Taxonomy" id="56036"/>
    <lineage>
        <taxon>Eukaryota</taxon>
        <taxon>Viridiplantae</taxon>
        <taxon>Streptophyta</taxon>
        <taxon>Embryophyta</taxon>
        <taxon>Tracheophyta</taxon>
        <taxon>Spermatophyta</taxon>
        <taxon>Magnoliopsida</taxon>
        <taxon>eudicotyledons</taxon>
        <taxon>Gunneridae</taxon>
        <taxon>Pentapetalae</taxon>
        <taxon>asterids</taxon>
        <taxon>lamiids</taxon>
        <taxon>Lamiales</taxon>
        <taxon>Oleaceae</taxon>
        <taxon>Oleeae</taxon>
        <taxon>Fraxinus</taxon>
    </lineage>
</organism>
<protein>
    <submittedName>
        <fullName evidence="1">Uncharacterized protein</fullName>
    </submittedName>
</protein>